<reference evidence="5 6" key="1">
    <citation type="submission" date="2017-09" db="EMBL/GenBank/DDBJ databases">
        <title>Depth-based differentiation of microbial function through sediment-hosted aquifers and enrichment of novel symbionts in the deep terrestrial subsurface.</title>
        <authorList>
            <person name="Probst A.J."/>
            <person name="Ladd B."/>
            <person name="Jarett J.K."/>
            <person name="Geller-Mcgrath D.E."/>
            <person name="Sieber C.M."/>
            <person name="Emerson J.B."/>
            <person name="Anantharaman K."/>
            <person name="Thomas B.C."/>
            <person name="Malmstrom R."/>
            <person name="Stieglmeier M."/>
            <person name="Klingl A."/>
            <person name="Woyke T."/>
            <person name="Ryan C.M."/>
            <person name="Banfield J.F."/>
        </authorList>
    </citation>
    <scope>NUCLEOTIDE SEQUENCE [LARGE SCALE GENOMIC DNA]</scope>
    <source>
        <strain evidence="5">CG10_big_fil_rev_8_21_14_0_10_51_16</strain>
    </source>
</reference>
<evidence type="ECO:0000256" key="2">
    <source>
        <dbReference type="ARBA" id="ARBA00022801"/>
    </source>
</evidence>
<evidence type="ECO:0000256" key="1">
    <source>
        <dbReference type="ARBA" id="ARBA00001946"/>
    </source>
</evidence>
<comment type="cofactor">
    <cofactor evidence="1">
        <name>Mg(2+)</name>
        <dbReference type="ChEBI" id="CHEBI:18420"/>
    </cofactor>
</comment>
<feature type="domain" description="Nudix hydrolase" evidence="4">
    <location>
        <begin position="29"/>
        <end position="156"/>
    </location>
</feature>
<dbReference type="Gene3D" id="3.90.79.10">
    <property type="entry name" value="Nucleoside Triphosphate Pyrophosphohydrolase"/>
    <property type="match status" value="1"/>
</dbReference>
<dbReference type="PROSITE" id="PS00893">
    <property type="entry name" value="NUDIX_BOX"/>
    <property type="match status" value="1"/>
</dbReference>
<dbReference type="InterPro" id="IPR020084">
    <property type="entry name" value="NUDIX_hydrolase_CS"/>
</dbReference>
<dbReference type="InterPro" id="IPR000086">
    <property type="entry name" value="NUDIX_hydrolase_dom"/>
</dbReference>
<dbReference type="EMBL" id="PCYI01000004">
    <property type="protein sequence ID" value="PIR45167.1"/>
    <property type="molecule type" value="Genomic_DNA"/>
</dbReference>
<evidence type="ECO:0000313" key="6">
    <source>
        <dbReference type="Proteomes" id="UP000228767"/>
    </source>
</evidence>
<dbReference type="Proteomes" id="UP000228767">
    <property type="component" value="Unassembled WGS sequence"/>
</dbReference>
<gene>
    <name evidence="5" type="ORF">COV10_00625</name>
</gene>
<sequence length="156" mass="18375">MRKLQQFIERNFYRFLLPCAKVYWFLFRPTTRGAKCLIVAEGKVLLIQNTYHRYGVWNLPGGRIAKDETPEEAVEREVREEVGLLLPSVHKLGEWFTAKEYKRDTVHYYVAEFPKLPKITIDPVEIAAAGWYPIDQLPERIYLSVTKALEMYNEVH</sequence>
<dbReference type="Pfam" id="PF00293">
    <property type="entry name" value="NUDIX"/>
    <property type="match status" value="1"/>
</dbReference>
<dbReference type="PANTHER" id="PTHR43046">
    <property type="entry name" value="GDP-MANNOSE MANNOSYL HYDROLASE"/>
    <property type="match status" value="1"/>
</dbReference>
<keyword evidence="2 3" id="KW-0378">Hydrolase</keyword>
<dbReference type="SUPFAM" id="SSF55811">
    <property type="entry name" value="Nudix"/>
    <property type="match status" value="1"/>
</dbReference>
<proteinExistence type="inferred from homology"/>
<evidence type="ECO:0000313" key="5">
    <source>
        <dbReference type="EMBL" id="PIR45167.1"/>
    </source>
</evidence>
<dbReference type="InterPro" id="IPR015797">
    <property type="entry name" value="NUDIX_hydrolase-like_dom_sf"/>
</dbReference>
<comment type="similarity">
    <text evidence="3">Belongs to the Nudix hydrolase family.</text>
</comment>
<dbReference type="GO" id="GO:0016787">
    <property type="term" value="F:hydrolase activity"/>
    <property type="evidence" value="ECO:0007669"/>
    <property type="project" value="UniProtKB-KW"/>
</dbReference>
<accession>A0A2H0RFC8</accession>
<comment type="caution">
    <text evidence="5">The sequence shown here is derived from an EMBL/GenBank/DDBJ whole genome shotgun (WGS) entry which is preliminary data.</text>
</comment>
<evidence type="ECO:0000256" key="3">
    <source>
        <dbReference type="RuleBase" id="RU003476"/>
    </source>
</evidence>
<organism evidence="5 6">
    <name type="scientific">Candidatus Vogelbacteria bacterium CG10_big_fil_rev_8_21_14_0_10_51_16</name>
    <dbReference type="NCBI Taxonomy" id="1975045"/>
    <lineage>
        <taxon>Bacteria</taxon>
        <taxon>Candidatus Vogeliibacteriota</taxon>
    </lineage>
</organism>
<dbReference type="PRINTS" id="PR00502">
    <property type="entry name" value="NUDIXFAMILY"/>
</dbReference>
<evidence type="ECO:0000259" key="4">
    <source>
        <dbReference type="PROSITE" id="PS51462"/>
    </source>
</evidence>
<dbReference type="PANTHER" id="PTHR43046:SF14">
    <property type="entry name" value="MUTT_NUDIX FAMILY PROTEIN"/>
    <property type="match status" value="1"/>
</dbReference>
<dbReference type="InterPro" id="IPR020476">
    <property type="entry name" value="Nudix_hydrolase"/>
</dbReference>
<dbReference type="AlphaFoldDB" id="A0A2H0RFC8"/>
<dbReference type="PROSITE" id="PS51462">
    <property type="entry name" value="NUDIX"/>
    <property type="match status" value="1"/>
</dbReference>
<name>A0A2H0RFC8_9BACT</name>
<protein>
    <recommendedName>
        <fullName evidence="4">Nudix hydrolase domain-containing protein</fullName>
    </recommendedName>
</protein>